<dbReference type="Proteomes" id="UP000287144">
    <property type="component" value="Unassembled WGS sequence"/>
</dbReference>
<comment type="caution">
    <text evidence="3">The sequence shown here is derived from an EMBL/GenBank/DDBJ whole genome shotgun (WGS) entry which is preliminary data.</text>
</comment>
<feature type="region of interest" description="Disordered" evidence="2">
    <location>
        <begin position="218"/>
        <end position="244"/>
    </location>
</feature>
<dbReference type="STRING" id="1325735.A0A428SSH7"/>
<dbReference type="InterPro" id="IPR026183">
    <property type="entry name" value="Taxilin_fam"/>
</dbReference>
<accession>A0A428SSH7</accession>
<evidence type="ECO:0000313" key="3">
    <source>
        <dbReference type="EMBL" id="RSL92727.1"/>
    </source>
</evidence>
<proteinExistence type="inferred from homology"/>
<dbReference type="GO" id="GO:0019905">
    <property type="term" value="F:syntaxin binding"/>
    <property type="evidence" value="ECO:0007669"/>
    <property type="project" value="InterPro"/>
</dbReference>
<evidence type="ECO:0000313" key="4">
    <source>
        <dbReference type="Proteomes" id="UP000287144"/>
    </source>
</evidence>
<feature type="region of interest" description="Disordered" evidence="2">
    <location>
        <begin position="459"/>
        <end position="543"/>
    </location>
</feature>
<reference evidence="3 4" key="1">
    <citation type="submission" date="2017-06" db="EMBL/GenBank/DDBJ databases">
        <title>Comparative genomic analysis of Ambrosia Fusariam Clade fungi.</title>
        <authorList>
            <person name="Stajich J.E."/>
            <person name="Carrillo J."/>
            <person name="Kijimoto T."/>
            <person name="Eskalen A."/>
            <person name="O'Donnell K."/>
            <person name="Kasson M."/>
        </authorList>
    </citation>
    <scope>NUCLEOTIDE SEQUENCE [LARGE SCALE GENOMIC DNA]</scope>
    <source>
        <strain evidence="3 4">NRRL62579</strain>
    </source>
</reference>
<name>A0A428SSH7_9HYPO</name>
<gene>
    <name evidence="3" type="ORF">CEP52_013660</name>
</gene>
<dbReference type="AlphaFoldDB" id="A0A428SSH7"/>
<keyword evidence="4" id="KW-1185">Reference proteome</keyword>
<feature type="compositionally biased region" description="Acidic residues" evidence="2">
    <location>
        <begin position="488"/>
        <end position="516"/>
    </location>
</feature>
<protein>
    <submittedName>
        <fullName evidence="3">Uncharacterized protein</fullName>
    </submittedName>
</protein>
<organism evidence="3 4">
    <name type="scientific">Fusarium oligoseptatum</name>
    <dbReference type="NCBI Taxonomy" id="2604345"/>
    <lineage>
        <taxon>Eukaryota</taxon>
        <taxon>Fungi</taxon>
        <taxon>Dikarya</taxon>
        <taxon>Ascomycota</taxon>
        <taxon>Pezizomycotina</taxon>
        <taxon>Sordariomycetes</taxon>
        <taxon>Hypocreomycetidae</taxon>
        <taxon>Hypocreales</taxon>
        <taxon>Nectriaceae</taxon>
        <taxon>Fusarium</taxon>
        <taxon>Fusarium solani species complex</taxon>
    </lineage>
</organism>
<evidence type="ECO:0000256" key="2">
    <source>
        <dbReference type="SAM" id="MobiDB-lite"/>
    </source>
</evidence>
<comment type="similarity">
    <text evidence="1">Belongs to the taxilin family.</text>
</comment>
<evidence type="ECO:0000256" key="1">
    <source>
        <dbReference type="ARBA" id="ARBA00009550"/>
    </source>
</evidence>
<feature type="compositionally biased region" description="Pro residues" evidence="2">
    <location>
        <begin position="525"/>
        <end position="535"/>
    </location>
</feature>
<dbReference type="EMBL" id="NKCK01000197">
    <property type="protein sequence ID" value="RSL92727.1"/>
    <property type="molecule type" value="Genomic_DNA"/>
</dbReference>
<dbReference type="PANTHER" id="PTHR16127:SF13">
    <property type="entry name" value="GH01188P"/>
    <property type="match status" value="1"/>
</dbReference>
<sequence>MPPSQDSMSPLSRPQPSDLTVFVHDQQAVVAFLAVHLESFQSRCTVAVSQHRRPLPLIITNSNPKSSRRYFLAIGCISIATSSSITSPIPVTRVHTSIHLFRDDTGPIHPASMLSGLLDAPLANGYDGHVHPPATSAKKAKGKKTMDSNEATRLLHARISQLEQDAAGEKDQELEIEREVKRANRDLLQQVSKMDNMQKIDHLTKRSSELLADMRRLERENQKNKRRGDNLQKERDTGRTELSKTVGLKEKLEKLCRELQRDNNRMKTENKELQTTQKRNNTHWDEKYATLLSKLEGYQEEKDTPKKQVVDMEVDELPSSSNTNYASYISTPSCAPKNSKSNITWLGTREKKKNAEGESAKARHLQAQVQAFTKTETELRNQLNVYVDKFKQVEDTLNNSNDLFLSFRKEMEDMSKKGKRAKKEATAANIIRMAEERQEWKKKTESAEKKSEKLMSIIQQMQQQGRKVPPGMANTVESCYSDSHGGNEGDESDYSDEEGEEEELSEFDDDTEEEPQSNEQGTPVPFGPERPPQPAPAAATNGH</sequence>
<dbReference type="Pfam" id="PF09728">
    <property type="entry name" value="Taxilin"/>
    <property type="match status" value="2"/>
</dbReference>
<dbReference type="PANTHER" id="PTHR16127">
    <property type="entry name" value="TAXILIN"/>
    <property type="match status" value="1"/>
</dbReference>